<dbReference type="InterPro" id="IPR007325">
    <property type="entry name" value="KFase/CYL"/>
</dbReference>
<dbReference type="PANTHER" id="PTHR31118">
    <property type="entry name" value="CYCLASE-LIKE PROTEIN 2"/>
    <property type="match status" value="1"/>
</dbReference>
<accession>A0A9D1SSQ4</accession>
<dbReference type="InterPro" id="IPR037175">
    <property type="entry name" value="KFase_sf"/>
</dbReference>
<dbReference type="GO" id="GO:0019441">
    <property type="term" value="P:L-tryptophan catabolic process to kynurenine"/>
    <property type="evidence" value="ECO:0007669"/>
    <property type="project" value="InterPro"/>
</dbReference>
<proteinExistence type="predicted"/>
<dbReference type="GO" id="GO:0004061">
    <property type="term" value="F:arylformamidase activity"/>
    <property type="evidence" value="ECO:0007669"/>
    <property type="project" value="InterPro"/>
</dbReference>
<reference evidence="1" key="2">
    <citation type="journal article" date="2021" name="PeerJ">
        <title>Extensive microbial diversity within the chicken gut microbiome revealed by metagenomics and culture.</title>
        <authorList>
            <person name="Gilroy R."/>
            <person name="Ravi A."/>
            <person name="Getino M."/>
            <person name="Pursley I."/>
            <person name="Horton D.L."/>
            <person name="Alikhan N.F."/>
            <person name="Baker D."/>
            <person name="Gharbi K."/>
            <person name="Hall N."/>
            <person name="Watson M."/>
            <person name="Adriaenssens E.M."/>
            <person name="Foster-Nyarko E."/>
            <person name="Jarju S."/>
            <person name="Secka A."/>
            <person name="Antonio M."/>
            <person name="Oren A."/>
            <person name="Chaudhuri R.R."/>
            <person name="La Ragione R."/>
            <person name="Hildebrand F."/>
            <person name="Pallen M.J."/>
        </authorList>
    </citation>
    <scope>NUCLEOTIDE SEQUENCE</scope>
    <source>
        <strain evidence="1">ChiGjej2B2-16831</strain>
    </source>
</reference>
<comment type="caution">
    <text evidence="1">The sequence shown here is derived from an EMBL/GenBank/DDBJ whole genome shotgun (WGS) entry which is preliminary data.</text>
</comment>
<protein>
    <submittedName>
        <fullName evidence="1">Cyclase family protein</fullName>
    </submittedName>
</protein>
<dbReference type="EMBL" id="DVNZ01000042">
    <property type="protein sequence ID" value="HIU93774.1"/>
    <property type="molecule type" value="Genomic_DNA"/>
</dbReference>
<name>A0A9D1SSQ4_9FIRM</name>
<organism evidence="1 2">
    <name type="scientific">Candidatus Aphodomorpha intestinavium</name>
    <dbReference type="NCBI Taxonomy" id="2840672"/>
    <lineage>
        <taxon>Bacteria</taxon>
        <taxon>Bacillati</taxon>
        <taxon>Bacillota</taxon>
        <taxon>Clostridia</taxon>
        <taxon>Eubacteriales</taxon>
        <taxon>Candidatus Aphodomorpha</taxon>
    </lineage>
</organism>
<dbReference type="Gene3D" id="3.50.30.50">
    <property type="entry name" value="Putative cyclase"/>
    <property type="match status" value="1"/>
</dbReference>
<gene>
    <name evidence="1" type="ORF">IAD24_01315</name>
</gene>
<sequence length="269" mass="30647">MSKWSDIKMYDLSIPIGVNTPPWPTYEPLQMKFFKRLAPNGANGQLMTHSNHVGTHLDGPLHFDTAGRDMASLELTKLCHPGVVVDLSDEFGEDDWGIYTAADIEKRVEVKKGDILIINTGYHKYGWDVPGTADEKRYMVRHPGPSLDFVKWVREKEIRWIGVDCGSADHPMNTKIRDWEPMEAAKCDKKFQEKYGKSLNDIYPWPDHYQAMHIELFCQPYEAIHAECLGGQIDELSNKRVVIGCFPWKLVGGESCISRIIAFDGFDDV</sequence>
<evidence type="ECO:0000313" key="2">
    <source>
        <dbReference type="Proteomes" id="UP000824128"/>
    </source>
</evidence>
<reference evidence="1" key="1">
    <citation type="submission" date="2020-10" db="EMBL/GenBank/DDBJ databases">
        <authorList>
            <person name="Gilroy R."/>
        </authorList>
    </citation>
    <scope>NUCLEOTIDE SEQUENCE</scope>
    <source>
        <strain evidence="1">ChiGjej2B2-16831</strain>
    </source>
</reference>
<dbReference type="AlphaFoldDB" id="A0A9D1SSQ4"/>
<dbReference type="Proteomes" id="UP000824128">
    <property type="component" value="Unassembled WGS sequence"/>
</dbReference>
<dbReference type="Pfam" id="PF04199">
    <property type="entry name" value="Cyclase"/>
    <property type="match status" value="1"/>
</dbReference>
<dbReference type="SUPFAM" id="SSF102198">
    <property type="entry name" value="Putative cyclase"/>
    <property type="match status" value="1"/>
</dbReference>
<evidence type="ECO:0000313" key="1">
    <source>
        <dbReference type="EMBL" id="HIU93774.1"/>
    </source>
</evidence>
<dbReference type="PANTHER" id="PTHR31118:SF32">
    <property type="entry name" value="KYNURENINE FORMAMIDASE"/>
    <property type="match status" value="1"/>
</dbReference>